<protein>
    <submittedName>
        <fullName evidence="1">Uncharacterized protein</fullName>
    </submittedName>
</protein>
<accession>A0A8X9A688</accession>
<gene>
    <name evidence="1" type="ORF">SASPL_112605</name>
</gene>
<comment type="caution">
    <text evidence="1">The sequence shown here is derived from an EMBL/GenBank/DDBJ whole genome shotgun (WGS) entry which is preliminary data.</text>
</comment>
<evidence type="ECO:0000313" key="2">
    <source>
        <dbReference type="Proteomes" id="UP000298416"/>
    </source>
</evidence>
<name>A0A8X9A688_SALSN</name>
<keyword evidence="2" id="KW-1185">Reference proteome</keyword>
<proteinExistence type="predicted"/>
<reference evidence="1" key="2">
    <citation type="submission" date="2020-08" db="EMBL/GenBank/DDBJ databases">
        <title>Plant Genome Project.</title>
        <authorList>
            <person name="Zhang R.-G."/>
        </authorList>
    </citation>
    <scope>NUCLEOTIDE SEQUENCE</scope>
    <source>
        <strain evidence="1">Huo1</strain>
        <tissue evidence="1">Leaf</tissue>
    </source>
</reference>
<dbReference type="EMBL" id="PNBA02000004">
    <property type="protein sequence ID" value="KAG6428354.1"/>
    <property type="molecule type" value="Genomic_DNA"/>
</dbReference>
<sequence>MHAVRCCYCLLIDEDKQFDAVGKPERESFSCCFGRRDDTHFPLHHSPLSTSDDNPAVIWIKAKGPHDHSLSEIKDKCLTILGLPGAKHKRQVSVEFRYDPLSYGMNRGRI</sequence>
<reference evidence="1" key="1">
    <citation type="submission" date="2018-01" db="EMBL/GenBank/DDBJ databases">
        <authorList>
            <person name="Mao J.F."/>
        </authorList>
    </citation>
    <scope>NUCLEOTIDE SEQUENCE</scope>
    <source>
        <strain evidence="1">Huo1</strain>
        <tissue evidence="1">Leaf</tissue>
    </source>
</reference>
<dbReference type="AlphaFoldDB" id="A0A8X9A688"/>
<organism evidence="1">
    <name type="scientific">Salvia splendens</name>
    <name type="common">Scarlet sage</name>
    <dbReference type="NCBI Taxonomy" id="180675"/>
    <lineage>
        <taxon>Eukaryota</taxon>
        <taxon>Viridiplantae</taxon>
        <taxon>Streptophyta</taxon>
        <taxon>Embryophyta</taxon>
        <taxon>Tracheophyta</taxon>
        <taxon>Spermatophyta</taxon>
        <taxon>Magnoliopsida</taxon>
        <taxon>eudicotyledons</taxon>
        <taxon>Gunneridae</taxon>
        <taxon>Pentapetalae</taxon>
        <taxon>asterids</taxon>
        <taxon>lamiids</taxon>
        <taxon>Lamiales</taxon>
        <taxon>Lamiaceae</taxon>
        <taxon>Nepetoideae</taxon>
        <taxon>Mentheae</taxon>
        <taxon>Salviinae</taxon>
        <taxon>Salvia</taxon>
        <taxon>Salvia subgen. Calosphace</taxon>
        <taxon>core Calosphace</taxon>
    </lineage>
</organism>
<evidence type="ECO:0000313" key="1">
    <source>
        <dbReference type="EMBL" id="KAG6428354.1"/>
    </source>
</evidence>
<dbReference type="Proteomes" id="UP000298416">
    <property type="component" value="Unassembled WGS sequence"/>
</dbReference>